<feature type="non-terminal residue" evidence="1">
    <location>
        <position position="156"/>
    </location>
</feature>
<dbReference type="OrthoDB" id="2535938at2759"/>
<reference evidence="1" key="1">
    <citation type="journal article" date="2018" name="Genome Biol. Evol.">
        <title>Genomics and development of Lentinus tigrinus, a white-rot wood-decaying mushroom with dimorphic fruiting bodies.</title>
        <authorList>
            <person name="Wu B."/>
            <person name="Xu Z."/>
            <person name="Knudson A."/>
            <person name="Carlson A."/>
            <person name="Chen N."/>
            <person name="Kovaka S."/>
            <person name="LaButti K."/>
            <person name="Lipzen A."/>
            <person name="Pennachio C."/>
            <person name="Riley R."/>
            <person name="Schakwitz W."/>
            <person name="Umezawa K."/>
            <person name="Ohm R.A."/>
            <person name="Grigoriev I.V."/>
            <person name="Nagy L.G."/>
            <person name="Gibbons J."/>
            <person name="Hibbett D."/>
        </authorList>
    </citation>
    <scope>NUCLEOTIDE SEQUENCE [LARGE SCALE GENOMIC DNA]</scope>
    <source>
        <strain evidence="1">ALCF2SS1-6</strain>
    </source>
</reference>
<organism evidence="1 2">
    <name type="scientific">Lentinus tigrinus ALCF2SS1-6</name>
    <dbReference type="NCBI Taxonomy" id="1328759"/>
    <lineage>
        <taxon>Eukaryota</taxon>
        <taxon>Fungi</taxon>
        <taxon>Dikarya</taxon>
        <taxon>Basidiomycota</taxon>
        <taxon>Agaricomycotina</taxon>
        <taxon>Agaricomycetes</taxon>
        <taxon>Polyporales</taxon>
        <taxon>Polyporaceae</taxon>
        <taxon>Lentinus</taxon>
    </lineage>
</organism>
<proteinExistence type="predicted"/>
<dbReference type="Gene3D" id="3.60.130.30">
    <property type="match status" value="1"/>
</dbReference>
<evidence type="ECO:0000313" key="2">
    <source>
        <dbReference type="Proteomes" id="UP000313359"/>
    </source>
</evidence>
<feature type="non-terminal residue" evidence="1">
    <location>
        <position position="1"/>
    </location>
</feature>
<dbReference type="STRING" id="1328759.A0A5C2SKY1"/>
<accession>A0A5C2SKY1</accession>
<dbReference type="EMBL" id="ML122255">
    <property type="protein sequence ID" value="RPD63948.1"/>
    <property type="molecule type" value="Genomic_DNA"/>
</dbReference>
<protein>
    <submittedName>
        <fullName evidence="1">Uncharacterized protein</fullName>
    </submittedName>
</protein>
<keyword evidence="2" id="KW-1185">Reference proteome</keyword>
<gene>
    <name evidence="1" type="ORF">L227DRAFT_478131</name>
</gene>
<dbReference type="Proteomes" id="UP000313359">
    <property type="component" value="Unassembled WGS sequence"/>
</dbReference>
<name>A0A5C2SKY1_9APHY</name>
<sequence length="156" mass="17880">QGYDAPREVHPLKLYLANKKRTNHSQMVPYRSKECFLFQEEYDRLCNCLDQVFTWLQDKMECRLPQLCIDIKAFAEILPGQERSPAYPFSGFVINLNACTKAHRDAKDLQACLVMAIGRFTGGDICLVEPGLVIELRSGDVVIFPSHKITHFNLPY</sequence>
<dbReference type="AlphaFoldDB" id="A0A5C2SKY1"/>
<evidence type="ECO:0000313" key="1">
    <source>
        <dbReference type="EMBL" id="RPD63948.1"/>
    </source>
</evidence>